<dbReference type="STRING" id="1844972.A7K91_01945"/>
<dbReference type="Pfam" id="PF12867">
    <property type="entry name" value="DinB_2"/>
    <property type="match status" value="1"/>
</dbReference>
<proteinExistence type="predicted"/>
<gene>
    <name evidence="2" type="ORF">A7K91_01945</name>
</gene>
<dbReference type="Proteomes" id="UP000092024">
    <property type="component" value="Unassembled WGS sequence"/>
</dbReference>
<keyword evidence="3" id="KW-1185">Reference proteome</keyword>
<dbReference type="OrthoDB" id="2964295at2"/>
<name>A0A1A5Y9Z2_9BACL</name>
<dbReference type="SUPFAM" id="SSF109854">
    <property type="entry name" value="DinB/YfiT-like putative metalloenzymes"/>
    <property type="match status" value="1"/>
</dbReference>
<dbReference type="AlphaFoldDB" id="A0A1A5Y9Z2"/>
<evidence type="ECO:0000313" key="2">
    <source>
        <dbReference type="EMBL" id="OBR62402.1"/>
    </source>
</evidence>
<sequence>MVILGEDTIHRYKGFIEWMDTLHDLDDNVWVTPIAEGKATVAEIVSHLQNWDHYLIHTIIPAIKRGEGMVFPDFDSFNKKAYEYARSGIAKNRMLAEFKQTRLQLVELLLTEPDVAAKHVTANGTENCPHTGTPYSLLYIIHEFSDHDNHHKNQISALAAASKAL</sequence>
<dbReference type="RefSeq" id="WP_068687262.1">
    <property type="nucleotide sequence ID" value="NZ_LYPA01000080.1"/>
</dbReference>
<evidence type="ECO:0000259" key="1">
    <source>
        <dbReference type="Pfam" id="PF12867"/>
    </source>
</evidence>
<dbReference type="Gene3D" id="1.20.120.450">
    <property type="entry name" value="dinb family like domain"/>
    <property type="match status" value="1"/>
</dbReference>
<organism evidence="2 3">
    <name type="scientific">Paenibacillus oryzae</name>
    <dbReference type="NCBI Taxonomy" id="1844972"/>
    <lineage>
        <taxon>Bacteria</taxon>
        <taxon>Bacillati</taxon>
        <taxon>Bacillota</taxon>
        <taxon>Bacilli</taxon>
        <taxon>Bacillales</taxon>
        <taxon>Paenibacillaceae</taxon>
        <taxon>Paenibacillus</taxon>
    </lineage>
</organism>
<feature type="domain" description="DinB-like" evidence="1">
    <location>
        <begin position="21"/>
        <end position="155"/>
    </location>
</feature>
<reference evidence="2 3" key="1">
    <citation type="submission" date="2016-05" db="EMBL/GenBank/DDBJ databases">
        <title>Paenibacillus oryzae. sp. nov., isolated from the rice root.</title>
        <authorList>
            <person name="Zhang J."/>
            <person name="Zhang X."/>
        </authorList>
    </citation>
    <scope>NUCLEOTIDE SEQUENCE [LARGE SCALE GENOMIC DNA]</scope>
    <source>
        <strain evidence="2 3">1DrF-4</strain>
    </source>
</reference>
<dbReference type="InterPro" id="IPR024775">
    <property type="entry name" value="DinB-like"/>
</dbReference>
<comment type="caution">
    <text evidence="2">The sequence shown here is derived from an EMBL/GenBank/DDBJ whole genome shotgun (WGS) entry which is preliminary data.</text>
</comment>
<evidence type="ECO:0000313" key="3">
    <source>
        <dbReference type="Proteomes" id="UP000092024"/>
    </source>
</evidence>
<dbReference type="InterPro" id="IPR034660">
    <property type="entry name" value="DinB/YfiT-like"/>
</dbReference>
<dbReference type="EMBL" id="LYPA01000080">
    <property type="protein sequence ID" value="OBR62402.1"/>
    <property type="molecule type" value="Genomic_DNA"/>
</dbReference>
<protein>
    <recommendedName>
        <fullName evidence="1">DinB-like domain-containing protein</fullName>
    </recommendedName>
</protein>
<accession>A0A1A5Y9Z2</accession>